<keyword evidence="3" id="KW-1185">Reference proteome</keyword>
<protein>
    <recommendedName>
        <fullName evidence="4">Integral membrane protein</fullName>
    </recommendedName>
</protein>
<keyword evidence="1" id="KW-0812">Transmembrane</keyword>
<dbReference type="Proteomes" id="UP001519363">
    <property type="component" value="Unassembled WGS sequence"/>
</dbReference>
<gene>
    <name evidence="2" type="ORF">JOF53_000342</name>
</gene>
<comment type="caution">
    <text evidence="2">The sequence shown here is derived from an EMBL/GenBank/DDBJ whole genome shotgun (WGS) entry which is preliminary data.</text>
</comment>
<evidence type="ECO:0008006" key="4">
    <source>
        <dbReference type="Google" id="ProtNLM"/>
    </source>
</evidence>
<sequence length="128" mass="12989">MTTATRPAALLRLALRLDAVASGGLGLLLLATSGLLADLLGLPQPLLLTAGGILVVFAAFVAWLGLRATPSRTGTKEVVAVNVLWLLASVAVAVLVPMNGLGLAFVLAQAGAVAVFAELQVVGLRRLV</sequence>
<evidence type="ECO:0000313" key="2">
    <source>
        <dbReference type="EMBL" id="MBP2471470.1"/>
    </source>
</evidence>
<feature type="transmembrane region" description="Helical" evidence="1">
    <location>
        <begin position="20"/>
        <end position="40"/>
    </location>
</feature>
<accession>A0ABS5A4G3</accession>
<evidence type="ECO:0000313" key="3">
    <source>
        <dbReference type="Proteomes" id="UP001519363"/>
    </source>
</evidence>
<keyword evidence="1" id="KW-1133">Transmembrane helix</keyword>
<feature type="transmembrane region" description="Helical" evidence="1">
    <location>
        <begin position="78"/>
        <end position="96"/>
    </location>
</feature>
<proteinExistence type="predicted"/>
<name>A0ABS5A4G3_9PSEU</name>
<dbReference type="RefSeq" id="WP_086785101.1">
    <property type="nucleotide sequence ID" value="NZ_JAGIOO010000001.1"/>
</dbReference>
<keyword evidence="1" id="KW-0472">Membrane</keyword>
<feature type="transmembrane region" description="Helical" evidence="1">
    <location>
        <begin position="102"/>
        <end position="124"/>
    </location>
</feature>
<reference evidence="2 3" key="1">
    <citation type="submission" date="2021-03" db="EMBL/GenBank/DDBJ databases">
        <title>Sequencing the genomes of 1000 actinobacteria strains.</title>
        <authorList>
            <person name="Klenk H.-P."/>
        </authorList>
    </citation>
    <scope>NUCLEOTIDE SEQUENCE [LARGE SCALE GENOMIC DNA]</scope>
    <source>
        <strain evidence="2 3">DSM 44580</strain>
    </source>
</reference>
<feature type="transmembrane region" description="Helical" evidence="1">
    <location>
        <begin position="46"/>
        <end position="66"/>
    </location>
</feature>
<organism evidence="2 3">
    <name type="scientific">Crossiella equi</name>
    <dbReference type="NCBI Taxonomy" id="130796"/>
    <lineage>
        <taxon>Bacteria</taxon>
        <taxon>Bacillati</taxon>
        <taxon>Actinomycetota</taxon>
        <taxon>Actinomycetes</taxon>
        <taxon>Pseudonocardiales</taxon>
        <taxon>Pseudonocardiaceae</taxon>
        <taxon>Crossiella</taxon>
    </lineage>
</organism>
<evidence type="ECO:0000256" key="1">
    <source>
        <dbReference type="SAM" id="Phobius"/>
    </source>
</evidence>
<dbReference type="EMBL" id="JAGIOO010000001">
    <property type="protein sequence ID" value="MBP2471470.1"/>
    <property type="molecule type" value="Genomic_DNA"/>
</dbReference>